<organism evidence="2 3">
    <name type="scientific">Massilia violaceinigra</name>
    <dbReference type="NCBI Taxonomy" id="2045208"/>
    <lineage>
        <taxon>Bacteria</taxon>
        <taxon>Pseudomonadati</taxon>
        <taxon>Pseudomonadota</taxon>
        <taxon>Betaproteobacteria</taxon>
        <taxon>Burkholderiales</taxon>
        <taxon>Oxalobacteraceae</taxon>
        <taxon>Telluria group</taxon>
        <taxon>Massilia</taxon>
    </lineage>
</organism>
<gene>
    <name evidence="2" type="ORF">CR152_01790</name>
</gene>
<feature type="chain" id="PRO_5013649013" description="Sel1 repeat family protein" evidence="1">
    <location>
        <begin position="31"/>
        <end position="450"/>
    </location>
</feature>
<keyword evidence="3" id="KW-1185">Reference proteome</keyword>
<dbReference type="Proteomes" id="UP000229897">
    <property type="component" value="Chromosome"/>
</dbReference>
<accession>A0A2D2DEI4</accession>
<dbReference type="SMART" id="SM00671">
    <property type="entry name" value="SEL1"/>
    <property type="match status" value="5"/>
</dbReference>
<feature type="signal peptide" evidence="1">
    <location>
        <begin position="1"/>
        <end position="30"/>
    </location>
</feature>
<dbReference type="PANTHER" id="PTHR11102">
    <property type="entry name" value="SEL-1-LIKE PROTEIN"/>
    <property type="match status" value="1"/>
</dbReference>
<dbReference type="InterPro" id="IPR011990">
    <property type="entry name" value="TPR-like_helical_dom_sf"/>
</dbReference>
<dbReference type="RefSeq" id="WP_099873251.1">
    <property type="nucleotide sequence ID" value="NZ_CP024608.1"/>
</dbReference>
<evidence type="ECO:0000313" key="2">
    <source>
        <dbReference type="EMBL" id="ATQ73380.1"/>
    </source>
</evidence>
<protein>
    <recommendedName>
        <fullName evidence="4">Sel1 repeat family protein</fullName>
    </recommendedName>
</protein>
<reference evidence="2" key="1">
    <citation type="submission" date="2017-10" db="EMBL/GenBank/DDBJ databases">
        <title>Massilia psychrophilum sp. nov., a novel purple-pigmented bacterium isolated from Tianshan glacier, Xinjiang Municipality, China.</title>
        <authorList>
            <person name="Wang H."/>
        </authorList>
    </citation>
    <scope>NUCLEOTIDE SEQUENCE [LARGE SCALE GENOMIC DNA]</scope>
    <source>
        <strain evidence="2">B2</strain>
    </source>
</reference>
<proteinExistence type="predicted"/>
<dbReference type="InterPro" id="IPR006597">
    <property type="entry name" value="Sel1-like"/>
</dbReference>
<dbReference type="Gene3D" id="1.25.40.10">
    <property type="entry name" value="Tetratricopeptide repeat domain"/>
    <property type="match status" value="2"/>
</dbReference>
<dbReference type="PANTHER" id="PTHR11102:SF160">
    <property type="entry name" value="ERAD-ASSOCIATED E3 UBIQUITIN-PROTEIN LIGASE COMPONENT HRD3"/>
    <property type="match status" value="1"/>
</dbReference>
<dbReference type="SUPFAM" id="SSF81901">
    <property type="entry name" value="HCP-like"/>
    <property type="match status" value="1"/>
</dbReference>
<dbReference type="KEGG" id="mass:CR152_01790"/>
<evidence type="ECO:0008006" key="4">
    <source>
        <dbReference type="Google" id="ProtNLM"/>
    </source>
</evidence>
<evidence type="ECO:0000256" key="1">
    <source>
        <dbReference type="SAM" id="SignalP"/>
    </source>
</evidence>
<keyword evidence="1" id="KW-0732">Signal</keyword>
<dbReference type="AlphaFoldDB" id="A0A2D2DEI4"/>
<dbReference type="InterPro" id="IPR050767">
    <property type="entry name" value="Sel1_AlgK"/>
</dbReference>
<dbReference type="Pfam" id="PF08238">
    <property type="entry name" value="Sel1"/>
    <property type="match status" value="5"/>
</dbReference>
<dbReference type="OrthoDB" id="5365194at2"/>
<dbReference type="EMBL" id="CP024608">
    <property type="protein sequence ID" value="ATQ73380.1"/>
    <property type="molecule type" value="Genomic_DNA"/>
</dbReference>
<name>A0A2D2DEI4_9BURK</name>
<sequence>MTFLKNPMRPRSTNILMAAAGLLVSAAIQAAPGKVCDVDTGKKYQASQDHARAVACYEIGVANGIGEAFLLLGSMRLDGLGVPQDTAKAKELFLQAAAKGVAPAMYNLGVMHERGVLGAPDMPAAAKYYRQAADLGMAEAQGNLGLMYLNGNLVPSDYDEAERLLKLAAADGQVQAQFNLGLLYINGFRKATHLGQAAIWLERAALRGHPVAPKVLGDMYAGGHGVTADRKQAATWFFIADRAGNPDAVKSLGKLPGGLSEAEREAARKGMREFLDKQKVVIARVASSSPNDTTPIRSRCAVAVITMAPPESSGDGAAQFKRLMALTNQNTSEFLVDQLRDYRLLVLKIDAADAARAGESMTTAMRENDCSQAIELTHEYGKAAGGGGFVQYTLNVYKRPANGAPRGDIVHTKVYRTDMAEAFESLDFRTLAGVFVEDLKASRILVEAAR</sequence>
<evidence type="ECO:0000313" key="3">
    <source>
        <dbReference type="Proteomes" id="UP000229897"/>
    </source>
</evidence>